<evidence type="ECO:0000256" key="2">
    <source>
        <dbReference type="ARBA" id="ARBA00023002"/>
    </source>
</evidence>
<dbReference type="RefSeq" id="WP_377466929.1">
    <property type="nucleotide sequence ID" value="NZ_JBHUOP010000004.1"/>
</dbReference>
<sequence>MSQHPADEVSATIIPTRWVGPIRITGDLDESVEVPLATYETPLWPSVGRGARVSRLVEDGIRVTIVDERMTRSVLLTADNAEAAHTAARMVDARFAELEQVVRGQSNYARLLEAHSEIVGNLLFVRFAFSTGDASGHNMVTQASDALLGAILSWGLAVEYGSVSGNYCSDKKATSVNGVLGRGRRAVAEILIPHEVTARTLRTSAQKVTDLVTRKNLVGSTIAGAVRSANAHYANMLLGVYLATGQDAANIVEGSQGITYAEVREDGLYFSCTLPHLIVGTVGNGKHLPHVEEALTRLGCREEREPGENARRLATITAATVLCGELSLLAAQTNPGELMAAHVAFERTPSRPARGNQA</sequence>
<dbReference type="InterPro" id="IPR009023">
    <property type="entry name" value="HMG_CoA_Rdtase_NAD(P)-bd_sf"/>
</dbReference>
<evidence type="ECO:0000313" key="3">
    <source>
        <dbReference type="EMBL" id="MFD2841003.1"/>
    </source>
</evidence>
<name>A0ABW5XJF9_9MICO</name>
<dbReference type="Gene3D" id="3.90.770.10">
    <property type="entry name" value="3-hydroxy-3-methylglutaryl-coenzyme A Reductase, Chain A, domain 2"/>
    <property type="match status" value="1"/>
</dbReference>
<dbReference type="PROSITE" id="PS50065">
    <property type="entry name" value="HMG_COA_REDUCTASE_4"/>
    <property type="match status" value="1"/>
</dbReference>
<dbReference type="PRINTS" id="PR00071">
    <property type="entry name" value="HMGCOARDTASE"/>
</dbReference>
<protein>
    <submittedName>
        <fullName evidence="3">Hydroxymethylglutaryl-CoA reductase</fullName>
    </submittedName>
</protein>
<dbReference type="Gene3D" id="3.30.70.420">
    <property type="entry name" value="Hydroxymethylglutaryl-CoA reductase, class I/II, NAD/NADP-binding domain"/>
    <property type="match status" value="1"/>
</dbReference>
<dbReference type="EMBL" id="JBHUOP010000004">
    <property type="protein sequence ID" value="MFD2841003.1"/>
    <property type="molecule type" value="Genomic_DNA"/>
</dbReference>
<dbReference type="PANTHER" id="PTHR10572:SF24">
    <property type="entry name" value="3-HYDROXY-3-METHYLGLUTARYL-COENZYME A REDUCTASE"/>
    <property type="match status" value="1"/>
</dbReference>
<dbReference type="Pfam" id="PF00368">
    <property type="entry name" value="HMG-CoA_red"/>
    <property type="match status" value="1"/>
</dbReference>
<evidence type="ECO:0000256" key="1">
    <source>
        <dbReference type="ARBA" id="ARBA00007661"/>
    </source>
</evidence>
<comment type="caution">
    <text evidence="3">The sequence shown here is derived from an EMBL/GenBank/DDBJ whole genome shotgun (WGS) entry which is preliminary data.</text>
</comment>
<accession>A0ABW5XJF9</accession>
<dbReference type="SUPFAM" id="SSF56542">
    <property type="entry name" value="Substrate-binding domain of HMG-CoA reductase"/>
    <property type="match status" value="1"/>
</dbReference>
<gene>
    <name evidence="3" type="ORF">ACFSYH_10530</name>
</gene>
<dbReference type="InterPro" id="IPR023074">
    <property type="entry name" value="HMG_CoA_Rdtase_cat_sf"/>
</dbReference>
<keyword evidence="4" id="KW-1185">Reference proteome</keyword>
<comment type="similarity">
    <text evidence="1">Belongs to the HMG-CoA reductase family.</text>
</comment>
<organism evidence="3 4">
    <name type="scientific">Populibacterium corticicola</name>
    <dbReference type="NCBI Taxonomy" id="1812826"/>
    <lineage>
        <taxon>Bacteria</taxon>
        <taxon>Bacillati</taxon>
        <taxon>Actinomycetota</taxon>
        <taxon>Actinomycetes</taxon>
        <taxon>Micrococcales</taxon>
        <taxon>Jonesiaceae</taxon>
        <taxon>Populibacterium</taxon>
    </lineage>
</organism>
<dbReference type="InterPro" id="IPR002202">
    <property type="entry name" value="HMG_CoA_Rdtase"/>
</dbReference>
<dbReference type="PANTHER" id="PTHR10572">
    <property type="entry name" value="3-HYDROXY-3-METHYLGLUTARYL-COENZYME A REDUCTASE"/>
    <property type="match status" value="1"/>
</dbReference>
<dbReference type="InterPro" id="IPR009029">
    <property type="entry name" value="HMG_CoA_Rdtase_sub-bd_dom_sf"/>
</dbReference>
<dbReference type="Proteomes" id="UP001597391">
    <property type="component" value="Unassembled WGS sequence"/>
</dbReference>
<proteinExistence type="inferred from homology"/>
<keyword evidence="2" id="KW-0560">Oxidoreductase</keyword>
<reference evidence="4" key="1">
    <citation type="journal article" date="2019" name="Int. J. Syst. Evol. Microbiol.">
        <title>The Global Catalogue of Microorganisms (GCM) 10K type strain sequencing project: providing services to taxonomists for standard genome sequencing and annotation.</title>
        <authorList>
            <consortium name="The Broad Institute Genomics Platform"/>
            <consortium name="The Broad Institute Genome Sequencing Center for Infectious Disease"/>
            <person name="Wu L."/>
            <person name="Ma J."/>
        </authorList>
    </citation>
    <scope>NUCLEOTIDE SEQUENCE [LARGE SCALE GENOMIC DNA]</scope>
    <source>
        <strain evidence="4">KCTC 33576</strain>
    </source>
</reference>
<evidence type="ECO:0000313" key="4">
    <source>
        <dbReference type="Proteomes" id="UP001597391"/>
    </source>
</evidence>